<reference evidence="2" key="1">
    <citation type="journal article" date="2023" name="Science">
        <title>Genome structures resolve the early diversification of teleost fishes.</title>
        <authorList>
            <person name="Parey E."/>
            <person name="Louis A."/>
            <person name="Montfort J."/>
            <person name="Bouchez O."/>
            <person name="Roques C."/>
            <person name="Iampietro C."/>
            <person name="Lluch J."/>
            <person name="Castinel A."/>
            <person name="Donnadieu C."/>
            <person name="Desvignes T."/>
            <person name="Floi Bucao C."/>
            <person name="Jouanno E."/>
            <person name="Wen M."/>
            <person name="Mejri S."/>
            <person name="Dirks R."/>
            <person name="Jansen H."/>
            <person name="Henkel C."/>
            <person name="Chen W.J."/>
            <person name="Zahm M."/>
            <person name="Cabau C."/>
            <person name="Klopp C."/>
            <person name="Thompson A.W."/>
            <person name="Robinson-Rechavi M."/>
            <person name="Braasch I."/>
            <person name="Lecointre G."/>
            <person name="Bobe J."/>
            <person name="Postlethwait J.H."/>
            <person name="Berthelot C."/>
            <person name="Roest Crollius H."/>
            <person name="Guiguen Y."/>
        </authorList>
    </citation>
    <scope>NUCLEOTIDE SEQUENCE</scope>
    <source>
        <strain evidence="2">WJC10195</strain>
    </source>
</reference>
<feature type="compositionally biased region" description="Basic and acidic residues" evidence="1">
    <location>
        <begin position="54"/>
        <end position="66"/>
    </location>
</feature>
<gene>
    <name evidence="2" type="ORF">SKAU_G00318640</name>
</gene>
<dbReference type="Proteomes" id="UP001152622">
    <property type="component" value="Chromosome 13"/>
</dbReference>
<proteinExistence type="predicted"/>
<keyword evidence="3" id="KW-1185">Reference proteome</keyword>
<name>A0A9Q1ET33_SYNKA</name>
<protein>
    <submittedName>
        <fullName evidence="2">Uncharacterized protein</fullName>
    </submittedName>
</protein>
<evidence type="ECO:0000256" key="1">
    <source>
        <dbReference type="SAM" id="MobiDB-lite"/>
    </source>
</evidence>
<feature type="region of interest" description="Disordered" evidence="1">
    <location>
        <begin position="46"/>
        <end position="103"/>
    </location>
</feature>
<dbReference type="EMBL" id="JAINUF010000013">
    <property type="protein sequence ID" value="KAJ8344535.1"/>
    <property type="molecule type" value="Genomic_DNA"/>
</dbReference>
<evidence type="ECO:0000313" key="2">
    <source>
        <dbReference type="EMBL" id="KAJ8344535.1"/>
    </source>
</evidence>
<evidence type="ECO:0000313" key="3">
    <source>
        <dbReference type="Proteomes" id="UP001152622"/>
    </source>
</evidence>
<dbReference type="AlphaFoldDB" id="A0A9Q1ET33"/>
<organism evidence="2 3">
    <name type="scientific">Synaphobranchus kaupii</name>
    <name type="common">Kaup's arrowtooth eel</name>
    <dbReference type="NCBI Taxonomy" id="118154"/>
    <lineage>
        <taxon>Eukaryota</taxon>
        <taxon>Metazoa</taxon>
        <taxon>Chordata</taxon>
        <taxon>Craniata</taxon>
        <taxon>Vertebrata</taxon>
        <taxon>Euteleostomi</taxon>
        <taxon>Actinopterygii</taxon>
        <taxon>Neopterygii</taxon>
        <taxon>Teleostei</taxon>
        <taxon>Anguilliformes</taxon>
        <taxon>Synaphobranchidae</taxon>
        <taxon>Synaphobranchus</taxon>
    </lineage>
</organism>
<accession>A0A9Q1ET33</accession>
<sequence length="103" mass="11208">MEDYRFIGTAGSSEKLAERITPAQTTPLNRPCGGYRLPLTSTCRRHLKPRSGMRKGERGDKKRGEVETLTPRHPPAGAARCSYGLPAPQKPRQRVPAIGAAAV</sequence>
<comment type="caution">
    <text evidence="2">The sequence shown here is derived from an EMBL/GenBank/DDBJ whole genome shotgun (WGS) entry which is preliminary data.</text>
</comment>